<comment type="caution">
    <text evidence="2">The sequence shown here is derived from an EMBL/GenBank/DDBJ whole genome shotgun (WGS) entry which is preliminary data.</text>
</comment>
<keyword evidence="3" id="KW-1185">Reference proteome</keyword>
<sequence length="85" mass="9546">MAVVTGEAKTVLPLPYGGIMSDAPYPEVNDRLRQIEREAASLGAIEDPFMYLSFLALTVIPELRLTERGLFDQRIFSDIDLFLID</sequence>
<dbReference type="Pfam" id="PF13382">
    <property type="entry name" value="Adenine_deam_C"/>
    <property type="match status" value="1"/>
</dbReference>
<evidence type="ECO:0000313" key="3">
    <source>
        <dbReference type="Proteomes" id="UP000730161"/>
    </source>
</evidence>
<dbReference type="EMBL" id="JWHL01000019">
    <property type="protein sequence ID" value="MBR1369740.1"/>
    <property type="molecule type" value="Genomic_DNA"/>
</dbReference>
<dbReference type="InterPro" id="IPR026912">
    <property type="entry name" value="Adenine_deam_C"/>
</dbReference>
<name>A0A8J7WB75_9EURY</name>
<evidence type="ECO:0000259" key="1">
    <source>
        <dbReference type="Pfam" id="PF13382"/>
    </source>
</evidence>
<organism evidence="2 3">
    <name type="scientific">Methanocalculus chunghsingensis</name>
    <dbReference type="NCBI Taxonomy" id="156457"/>
    <lineage>
        <taxon>Archaea</taxon>
        <taxon>Methanobacteriati</taxon>
        <taxon>Methanobacteriota</taxon>
        <taxon>Stenosarchaea group</taxon>
        <taxon>Methanomicrobia</taxon>
        <taxon>Methanomicrobiales</taxon>
        <taxon>Methanocalculaceae</taxon>
        <taxon>Methanocalculus</taxon>
    </lineage>
</organism>
<evidence type="ECO:0000313" key="2">
    <source>
        <dbReference type="EMBL" id="MBR1369740.1"/>
    </source>
</evidence>
<proteinExistence type="predicted"/>
<dbReference type="AlphaFoldDB" id="A0A8J7WB75"/>
<reference evidence="2" key="1">
    <citation type="submission" date="2014-12" db="EMBL/GenBank/DDBJ databases">
        <authorList>
            <person name="Huang H.-H."/>
            <person name="Chen S.-C."/>
            <person name="Lai M.-C."/>
        </authorList>
    </citation>
    <scope>NUCLEOTIDE SEQUENCE</scope>
    <source>
        <strain evidence="2">K1F9705b</strain>
    </source>
</reference>
<protein>
    <recommendedName>
        <fullName evidence="1">Adenine deaminase C-terminal domain-containing protein</fullName>
    </recommendedName>
</protein>
<dbReference type="Proteomes" id="UP000730161">
    <property type="component" value="Unassembled WGS sequence"/>
</dbReference>
<feature type="domain" description="Adenine deaminase C-terminal" evidence="1">
    <location>
        <begin position="2"/>
        <end position="74"/>
    </location>
</feature>
<gene>
    <name evidence="2" type="ORF">RJ53_09740</name>
</gene>
<accession>A0A8J7WB75</accession>